<dbReference type="PANTHER" id="PTHR12992">
    <property type="entry name" value="NUDIX HYDROLASE"/>
    <property type="match status" value="1"/>
</dbReference>
<dbReference type="GO" id="GO:0010945">
    <property type="term" value="F:coenzyme A diphosphatase activity"/>
    <property type="evidence" value="ECO:0007669"/>
    <property type="project" value="InterPro"/>
</dbReference>
<dbReference type="AlphaFoldDB" id="A0A552UIS0"/>
<proteinExistence type="predicted"/>
<dbReference type="Gene3D" id="3.90.79.10">
    <property type="entry name" value="Nucleoside Triphosphate Pyrophosphohydrolase"/>
    <property type="match status" value="1"/>
</dbReference>
<dbReference type="SUPFAM" id="SSF55811">
    <property type="entry name" value="Nudix"/>
    <property type="match status" value="1"/>
</dbReference>
<comment type="cofactor">
    <cofactor evidence="1">
        <name>Mn(2+)</name>
        <dbReference type="ChEBI" id="CHEBI:29035"/>
    </cofactor>
</comment>
<keyword evidence="3" id="KW-0479">Metal-binding</keyword>
<dbReference type="InterPro" id="IPR045121">
    <property type="entry name" value="CoAse"/>
</dbReference>
<keyword evidence="6" id="KW-0464">Manganese</keyword>
<evidence type="ECO:0000256" key="4">
    <source>
        <dbReference type="ARBA" id="ARBA00022801"/>
    </source>
</evidence>
<evidence type="ECO:0000256" key="5">
    <source>
        <dbReference type="ARBA" id="ARBA00022842"/>
    </source>
</evidence>
<protein>
    <submittedName>
        <fullName evidence="8">CoA pyrophosphatase</fullName>
    </submittedName>
</protein>
<keyword evidence="4" id="KW-0378">Hydrolase</keyword>
<accession>A0A552UIS0</accession>
<dbReference type="CDD" id="cd03426">
    <property type="entry name" value="NUDIX_CoAse_Nudt7"/>
    <property type="match status" value="1"/>
</dbReference>
<dbReference type="Pfam" id="PF00293">
    <property type="entry name" value="NUDIX"/>
    <property type="match status" value="1"/>
</dbReference>
<dbReference type="RefSeq" id="WP_144236811.1">
    <property type="nucleotide sequence ID" value="NZ_VJWA01000001.1"/>
</dbReference>
<evidence type="ECO:0000256" key="1">
    <source>
        <dbReference type="ARBA" id="ARBA00001936"/>
    </source>
</evidence>
<evidence type="ECO:0000256" key="2">
    <source>
        <dbReference type="ARBA" id="ARBA00001946"/>
    </source>
</evidence>
<evidence type="ECO:0000313" key="8">
    <source>
        <dbReference type="EMBL" id="TRW18118.1"/>
    </source>
</evidence>
<reference evidence="8 9" key="1">
    <citation type="submission" date="2019-07" db="EMBL/GenBank/DDBJ databases">
        <title>Novel species isolated from glacier.</title>
        <authorList>
            <person name="Liu Q."/>
            <person name="Xin Y.-H."/>
        </authorList>
    </citation>
    <scope>NUCLEOTIDE SEQUENCE [LARGE SCALE GENOMIC DNA]</scope>
    <source>
        <strain evidence="8 9">LB1R16</strain>
    </source>
</reference>
<dbReference type="Proteomes" id="UP000317894">
    <property type="component" value="Unassembled WGS sequence"/>
</dbReference>
<name>A0A552UIS0_9SPHN</name>
<dbReference type="GO" id="GO:0046872">
    <property type="term" value="F:metal ion binding"/>
    <property type="evidence" value="ECO:0007669"/>
    <property type="project" value="UniProtKB-KW"/>
</dbReference>
<gene>
    <name evidence="8" type="ORF">FMM06_08430</name>
</gene>
<keyword evidence="9" id="KW-1185">Reference proteome</keyword>
<organism evidence="8 9">
    <name type="scientific">Glacieibacterium frigidum</name>
    <dbReference type="NCBI Taxonomy" id="2593303"/>
    <lineage>
        <taxon>Bacteria</taxon>
        <taxon>Pseudomonadati</taxon>
        <taxon>Pseudomonadota</taxon>
        <taxon>Alphaproteobacteria</taxon>
        <taxon>Sphingomonadales</taxon>
        <taxon>Sphingosinicellaceae</taxon>
        <taxon>Glacieibacterium</taxon>
    </lineage>
</organism>
<dbReference type="NCBIfam" id="NF007980">
    <property type="entry name" value="PRK10707.1"/>
    <property type="match status" value="1"/>
</dbReference>
<keyword evidence="5" id="KW-0460">Magnesium</keyword>
<dbReference type="InterPro" id="IPR015797">
    <property type="entry name" value="NUDIX_hydrolase-like_dom_sf"/>
</dbReference>
<evidence type="ECO:0000256" key="6">
    <source>
        <dbReference type="ARBA" id="ARBA00023211"/>
    </source>
</evidence>
<dbReference type="PANTHER" id="PTHR12992:SF11">
    <property type="entry name" value="MITOCHONDRIAL COENZYME A DIPHOSPHATASE NUDT8"/>
    <property type="match status" value="1"/>
</dbReference>
<feature type="domain" description="Nudix hydrolase" evidence="7">
    <location>
        <begin position="35"/>
        <end position="170"/>
    </location>
</feature>
<dbReference type="InterPro" id="IPR000086">
    <property type="entry name" value="NUDIX_hydrolase_dom"/>
</dbReference>
<sequence>MSLAERLRAATGTTRAAYGGDWAVAAHAPDPARVLTDAAVLIAVIDRPAPTLLLTRRTQHLRRHAGQVAFPGGRIDPGDDGPVAAALREAQEEVALDPGAVTVVGTTDLYETGTGYSITPVLGIIPPGLPLAANPAEVDTLFEVPFDYVLDPANHQARTGEWQGRERRFYVIDAGGHEIWGATAAMLVNLSRRLA</sequence>
<comment type="cofactor">
    <cofactor evidence="2">
        <name>Mg(2+)</name>
        <dbReference type="ChEBI" id="CHEBI:18420"/>
    </cofactor>
</comment>
<comment type="caution">
    <text evidence="8">The sequence shown here is derived from an EMBL/GenBank/DDBJ whole genome shotgun (WGS) entry which is preliminary data.</text>
</comment>
<dbReference type="PROSITE" id="PS51462">
    <property type="entry name" value="NUDIX"/>
    <property type="match status" value="1"/>
</dbReference>
<dbReference type="EMBL" id="VJWA01000001">
    <property type="protein sequence ID" value="TRW18118.1"/>
    <property type="molecule type" value="Genomic_DNA"/>
</dbReference>
<evidence type="ECO:0000313" key="9">
    <source>
        <dbReference type="Proteomes" id="UP000317894"/>
    </source>
</evidence>
<evidence type="ECO:0000259" key="7">
    <source>
        <dbReference type="PROSITE" id="PS51462"/>
    </source>
</evidence>
<evidence type="ECO:0000256" key="3">
    <source>
        <dbReference type="ARBA" id="ARBA00022723"/>
    </source>
</evidence>
<dbReference type="OrthoDB" id="9802805at2"/>